<dbReference type="Gene3D" id="1.20.910.10">
    <property type="entry name" value="Heme oxygenase-like"/>
    <property type="match status" value="1"/>
</dbReference>
<dbReference type="CDD" id="cd01169">
    <property type="entry name" value="HMPP_kinase"/>
    <property type="match status" value="1"/>
</dbReference>
<dbReference type="SUPFAM" id="SSF53613">
    <property type="entry name" value="Ribokinase-like"/>
    <property type="match status" value="1"/>
</dbReference>
<protein>
    <submittedName>
        <fullName evidence="3">Phosphomethylpyrimidine kinase-domain-containing protein</fullName>
    </submittedName>
</protein>
<dbReference type="SUPFAM" id="SSF48613">
    <property type="entry name" value="Heme oxygenase-like"/>
    <property type="match status" value="1"/>
</dbReference>
<reference evidence="3" key="2">
    <citation type="journal article" date="2020" name="Nat. Commun.">
        <title>Large-scale genome sequencing of mycorrhizal fungi provides insights into the early evolution of symbiotic traits.</title>
        <authorList>
            <person name="Miyauchi S."/>
            <person name="Kiss E."/>
            <person name="Kuo A."/>
            <person name="Drula E."/>
            <person name="Kohler A."/>
            <person name="Sanchez-Garcia M."/>
            <person name="Morin E."/>
            <person name="Andreopoulos B."/>
            <person name="Barry K.W."/>
            <person name="Bonito G."/>
            <person name="Buee M."/>
            <person name="Carver A."/>
            <person name="Chen C."/>
            <person name="Cichocki N."/>
            <person name="Clum A."/>
            <person name="Culley D."/>
            <person name="Crous P.W."/>
            <person name="Fauchery L."/>
            <person name="Girlanda M."/>
            <person name="Hayes R.D."/>
            <person name="Keri Z."/>
            <person name="LaButti K."/>
            <person name="Lipzen A."/>
            <person name="Lombard V."/>
            <person name="Magnuson J."/>
            <person name="Maillard F."/>
            <person name="Murat C."/>
            <person name="Nolan M."/>
            <person name="Ohm R.A."/>
            <person name="Pangilinan J."/>
            <person name="Pereira M.F."/>
            <person name="Perotto S."/>
            <person name="Peter M."/>
            <person name="Pfister S."/>
            <person name="Riley R."/>
            <person name="Sitrit Y."/>
            <person name="Stielow J.B."/>
            <person name="Szollosi G."/>
            <person name="Zifcakova L."/>
            <person name="Stursova M."/>
            <person name="Spatafora J.W."/>
            <person name="Tedersoo L."/>
            <person name="Vaario L.M."/>
            <person name="Yamada A."/>
            <person name="Yan M."/>
            <person name="Wang P."/>
            <person name="Xu J."/>
            <person name="Bruns T."/>
            <person name="Baldrian P."/>
            <person name="Vilgalys R."/>
            <person name="Dunand C."/>
            <person name="Henrissat B."/>
            <person name="Grigoriev I.V."/>
            <person name="Hibbett D."/>
            <person name="Nagy L.G."/>
            <person name="Martin F.M."/>
        </authorList>
    </citation>
    <scope>NUCLEOTIDE SEQUENCE</scope>
    <source>
        <strain evidence="3">BED1</strain>
    </source>
</reference>
<evidence type="ECO:0000313" key="3">
    <source>
        <dbReference type="EMBL" id="KAF8437560.1"/>
    </source>
</evidence>
<dbReference type="InterPro" id="IPR029056">
    <property type="entry name" value="Ribokinase-like"/>
</dbReference>
<gene>
    <name evidence="3" type="ORF">L210DRAFT_3622194</name>
</gene>
<dbReference type="Gene3D" id="3.40.1190.20">
    <property type="match status" value="1"/>
</dbReference>
<dbReference type="PANTHER" id="PTHR20858">
    <property type="entry name" value="PHOSPHOMETHYLPYRIMIDINE KINASE"/>
    <property type="match status" value="1"/>
</dbReference>
<evidence type="ECO:0000259" key="1">
    <source>
        <dbReference type="Pfam" id="PF03070"/>
    </source>
</evidence>
<evidence type="ECO:0000259" key="2">
    <source>
        <dbReference type="Pfam" id="PF08543"/>
    </source>
</evidence>
<dbReference type="InterPro" id="IPR016084">
    <property type="entry name" value="Haem_Oase-like_multi-hlx"/>
</dbReference>
<dbReference type="InterPro" id="IPR004399">
    <property type="entry name" value="HMP/HMP-P_kinase_dom"/>
</dbReference>
<reference evidence="3" key="1">
    <citation type="submission" date="2019-10" db="EMBL/GenBank/DDBJ databases">
        <authorList>
            <consortium name="DOE Joint Genome Institute"/>
            <person name="Kuo A."/>
            <person name="Miyauchi S."/>
            <person name="Kiss E."/>
            <person name="Drula E."/>
            <person name="Kohler A."/>
            <person name="Sanchez-Garcia M."/>
            <person name="Andreopoulos B."/>
            <person name="Barry K.W."/>
            <person name="Bonito G."/>
            <person name="Buee M."/>
            <person name="Carver A."/>
            <person name="Chen C."/>
            <person name="Cichocki N."/>
            <person name="Clum A."/>
            <person name="Culley D."/>
            <person name="Crous P.W."/>
            <person name="Fauchery L."/>
            <person name="Girlanda M."/>
            <person name="Hayes R."/>
            <person name="Keri Z."/>
            <person name="LaButti K."/>
            <person name="Lipzen A."/>
            <person name="Lombard V."/>
            <person name="Magnuson J."/>
            <person name="Maillard F."/>
            <person name="Morin E."/>
            <person name="Murat C."/>
            <person name="Nolan M."/>
            <person name="Ohm R."/>
            <person name="Pangilinan J."/>
            <person name="Pereira M."/>
            <person name="Perotto S."/>
            <person name="Peter M."/>
            <person name="Riley R."/>
            <person name="Sitrit Y."/>
            <person name="Stielow B."/>
            <person name="Szollosi G."/>
            <person name="Zifcakova L."/>
            <person name="Stursova M."/>
            <person name="Spatafora J.W."/>
            <person name="Tedersoo L."/>
            <person name="Vaario L.-M."/>
            <person name="Yamada A."/>
            <person name="Yan M."/>
            <person name="Wang P."/>
            <person name="Xu J."/>
            <person name="Bruns T."/>
            <person name="Baldrian P."/>
            <person name="Vilgalys R."/>
            <person name="Henrissat B."/>
            <person name="Grigoriev I.V."/>
            <person name="Hibbett D."/>
            <person name="Nagy L.G."/>
            <person name="Martin F.M."/>
        </authorList>
    </citation>
    <scope>NUCLEOTIDE SEQUENCE</scope>
    <source>
        <strain evidence="3">BED1</strain>
    </source>
</reference>
<dbReference type="PANTHER" id="PTHR20858:SF17">
    <property type="entry name" value="HYDROXYMETHYLPYRIMIDINE_PHOSPHOMETHYLPYRIMIDINE KINASE THI20-RELATED"/>
    <property type="match status" value="1"/>
</dbReference>
<dbReference type="InterPro" id="IPR013749">
    <property type="entry name" value="PM/HMP-P_kinase-1"/>
</dbReference>
<keyword evidence="3" id="KW-0808">Transferase</keyword>
<dbReference type="CDD" id="cd19367">
    <property type="entry name" value="TenA_C_ScTHI20-like"/>
    <property type="match status" value="1"/>
</dbReference>
<comment type="caution">
    <text evidence="3">The sequence shown here is derived from an EMBL/GenBank/DDBJ whole genome shotgun (WGS) entry which is preliminary data.</text>
</comment>
<dbReference type="GO" id="GO:0008972">
    <property type="term" value="F:phosphomethylpyrimidine kinase activity"/>
    <property type="evidence" value="ECO:0007669"/>
    <property type="project" value="InterPro"/>
</dbReference>
<feature type="domain" description="Pyridoxamine kinase/Phosphomethylpyrimidine kinase" evidence="2">
    <location>
        <begin position="15"/>
        <end position="192"/>
    </location>
</feature>
<feature type="domain" description="Pyridoxamine kinase/Phosphomethylpyrimidine kinase" evidence="2">
    <location>
        <begin position="213"/>
        <end position="301"/>
    </location>
</feature>
<feature type="domain" description="Thiaminase-2/PQQC" evidence="1">
    <location>
        <begin position="330"/>
        <end position="542"/>
    </location>
</feature>
<dbReference type="GO" id="GO:0005829">
    <property type="term" value="C:cytosol"/>
    <property type="evidence" value="ECO:0007669"/>
    <property type="project" value="TreeGrafter"/>
</dbReference>
<name>A0AAD4BQX3_BOLED</name>
<dbReference type="Pfam" id="PF03070">
    <property type="entry name" value="TENA_THI-4"/>
    <property type="match status" value="1"/>
</dbReference>
<sequence>MLTKVTAVLTVAGSDSSGGAGIQADLRTFAAHGCYGTTVVTALTAQNTIGVQAVHGSPPDFVIRSVLDDIDVRTIKTGMLFSAEITQAVASTLREYIDADVDTRGRVPVVCDPVCVSTSGHVLLQPDAVDMLIQELFPLACVITPNQAEAELLLKHRSLPCPQHLLSLGPAAVFLKGGHVNVSQEEMRELQIPEGITLDIRPAFLLEEHMEILSKHAKMARVADLVVDVLCQRGVKTITLYPRPRLQSNSTHGTGCTLSAALACALGNGTSVEDATAQATLYTYLGIETAPPIGKGYGPLNHLHSISRLVVQPRTDGHPYPLTHKFIQSTVDLWKSYVQHDFVVQLGKGTLDRASFIHFIKQDYHYLKYYSRAYALLATKSHDFAPISSAAKVMQHIADEKTMHVSYCAQFGITLEELETTPESPATMAYGAFLIDVGLQGDTTKLLVALAACLLGYGEVGLWLEKEAAKPDAWVKREGNPYREWMEDYAGEAYQGAVSVGLETIEARAAADPPSPVRYAEWLAVWERCVRLEKQFWDMGMNLS</sequence>
<dbReference type="GO" id="GO:0008902">
    <property type="term" value="F:hydroxymethylpyrimidine kinase activity"/>
    <property type="evidence" value="ECO:0007669"/>
    <property type="project" value="TreeGrafter"/>
</dbReference>
<organism evidence="3 4">
    <name type="scientific">Boletus edulis BED1</name>
    <dbReference type="NCBI Taxonomy" id="1328754"/>
    <lineage>
        <taxon>Eukaryota</taxon>
        <taxon>Fungi</taxon>
        <taxon>Dikarya</taxon>
        <taxon>Basidiomycota</taxon>
        <taxon>Agaricomycotina</taxon>
        <taxon>Agaricomycetes</taxon>
        <taxon>Agaricomycetidae</taxon>
        <taxon>Boletales</taxon>
        <taxon>Boletineae</taxon>
        <taxon>Boletaceae</taxon>
        <taxon>Boletoideae</taxon>
        <taxon>Boletus</taxon>
    </lineage>
</organism>
<dbReference type="Proteomes" id="UP001194468">
    <property type="component" value="Unassembled WGS sequence"/>
</dbReference>
<keyword evidence="4" id="KW-1185">Reference proteome</keyword>
<dbReference type="Pfam" id="PF08543">
    <property type="entry name" value="Phos_pyr_kin"/>
    <property type="match status" value="2"/>
</dbReference>
<dbReference type="EMBL" id="WHUW01000018">
    <property type="protein sequence ID" value="KAF8437560.1"/>
    <property type="molecule type" value="Genomic_DNA"/>
</dbReference>
<dbReference type="AlphaFoldDB" id="A0AAD4BQX3"/>
<dbReference type="InterPro" id="IPR004305">
    <property type="entry name" value="Thiaminase-2/PQQC"/>
</dbReference>
<keyword evidence="3" id="KW-0418">Kinase</keyword>
<proteinExistence type="predicted"/>
<accession>A0AAD4BQX3</accession>
<dbReference type="GO" id="GO:0009228">
    <property type="term" value="P:thiamine biosynthetic process"/>
    <property type="evidence" value="ECO:0007669"/>
    <property type="project" value="InterPro"/>
</dbReference>
<evidence type="ECO:0000313" key="4">
    <source>
        <dbReference type="Proteomes" id="UP001194468"/>
    </source>
</evidence>